<feature type="domain" description="ArsA/GET3 Anion-transporting ATPase-like" evidence="2">
    <location>
        <begin position="3"/>
        <end position="309"/>
    </location>
</feature>
<dbReference type="CDD" id="cd02035">
    <property type="entry name" value="ArsA"/>
    <property type="match status" value="1"/>
</dbReference>
<dbReference type="InterPro" id="IPR040612">
    <property type="entry name" value="ArsA_HSP20-like"/>
</dbReference>
<proteinExistence type="inferred from homology"/>
<dbReference type="SUPFAM" id="SSF52540">
    <property type="entry name" value="P-loop containing nucleoside triphosphate hydrolases"/>
    <property type="match status" value="1"/>
</dbReference>
<dbReference type="EMBL" id="SUMD01000005">
    <property type="protein sequence ID" value="TJZ78075.1"/>
    <property type="molecule type" value="Genomic_DNA"/>
</dbReference>
<evidence type="ECO:0000313" key="5">
    <source>
        <dbReference type="Proteomes" id="UP000305109"/>
    </source>
</evidence>
<name>A0ABY2RNB0_9NOCA</name>
<dbReference type="PANTHER" id="PTHR10803">
    <property type="entry name" value="ARSENICAL PUMP-DRIVING ATPASE ARSENITE-TRANSLOCATING ATPASE"/>
    <property type="match status" value="1"/>
</dbReference>
<evidence type="ECO:0000256" key="1">
    <source>
        <dbReference type="ARBA" id="ARBA00011040"/>
    </source>
</evidence>
<keyword evidence="5" id="KW-1185">Reference proteome</keyword>
<dbReference type="InterPro" id="IPR016300">
    <property type="entry name" value="ATPase_ArsA/GET3"/>
</dbReference>
<dbReference type="InterPro" id="IPR025723">
    <property type="entry name" value="ArsA/GET3_ATPase-like"/>
</dbReference>
<reference evidence="4 5" key="1">
    <citation type="submission" date="2019-04" db="EMBL/GenBank/DDBJ databases">
        <title>Rhodococcus oryzae sp. nov., a novel actinomycete isolated from rhizosphere soil of rice (Oryza sativa L.).</title>
        <authorList>
            <person name="Li C."/>
        </authorList>
    </citation>
    <scope>NUCLEOTIDE SEQUENCE [LARGE SCALE GENOMIC DNA]</scope>
    <source>
        <strain evidence="4 5">NEAU-CX67</strain>
    </source>
</reference>
<dbReference type="Pfam" id="PF02374">
    <property type="entry name" value="ArsA_ATPase"/>
    <property type="match status" value="1"/>
</dbReference>
<dbReference type="InterPro" id="IPR008978">
    <property type="entry name" value="HSP20-like_chaperone"/>
</dbReference>
<accession>A0ABY2RNB0</accession>
<comment type="caution">
    <text evidence="4">The sequence shown here is derived from an EMBL/GenBank/DDBJ whole genome shotgun (WGS) entry which is preliminary data.</text>
</comment>
<dbReference type="InterPro" id="IPR027417">
    <property type="entry name" value="P-loop_NTPase"/>
</dbReference>
<protein>
    <submittedName>
        <fullName evidence="4">ArsA family ATPase</fullName>
    </submittedName>
</protein>
<sequence>MRFFIGKGGVGKTTLAAATAIAVARTGDRVLLISLDRAHSLTEVLALEGAAAAAGTGVVAVAQGFDALELDTLTLLEDRLVALSALIPSGTDHEHGSALSLPDPQELTGLPGAEELLGLAEVARLAHGGDWDAVLVDCPPTGELLRLLTVPDMVHDYLERIWPRHLRATVPGAQRWQAMAALLVDRLSDFTLPVRAMLTDRQNTCARMVLTADAVGVAEARHTAAAMSVLGVRVDGLIVNKILPQHDPVPSDGVDRPALRWYAERADRERAQLDSLAASLGGLPVRTADENAVEPVGFDSLAALADALYPAGVDPLTAADDDSTGARVELESGSGVESVYALRLRMPLVDPSTLTLGRVEDDLVVGAAGVRRRVRLASVLRRCTTVGAQFEDGDLVVRFRPDPQVWPL</sequence>
<evidence type="ECO:0000259" key="3">
    <source>
        <dbReference type="Pfam" id="PF17886"/>
    </source>
</evidence>
<evidence type="ECO:0000313" key="4">
    <source>
        <dbReference type="EMBL" id="TJZ78075.1"/>
    </source>
</evidence>
<comment type="similarity">
    <text evidence="1">Belongs to the arsA ATPase family.</text>
</comment>
<dbReference type="Pfam" id="PF17886">
    <property type="entry name" value="ArsA_HSP20"/>
    <property type="match status" value="1"/>
</dbReference>
<dbReference type="PANTHER" id="PTHR10803:SF3">
    <property type="entry name" value="ATPASE GET3"/>
    <property type="match status" value="1"/>
</dbReference>
<dbReference type="Proteomes" id="UP000305109">
    <property type="component" value="Unassembled WGS sequence"/>
</dbReference>
<organism evidence="4 5">
    <name type="scientific">Rhodococcus oryzae</name>
    <dbReference type="NCBI Taxonomy" id="2571143"/>
    <lineage>
        <taxon>Bacteria</taxon>
        <taxon>Bacillati</taxon>
        <taxon>Actinomycetota</taxon>
        <taxon>Actinomycetes</taxon>
        <taxon>Mycobacteriales</taxon>
        <taxon>Nocardiaceae</taxon>
        <taxon>Rhodococcus</taxon>
    </lineage>
</organism>
<evidence type="ECO:0000259" key="2">
    <source>
        <dbReference type="Pfam" id="PF02374"/>
    </source>
</evidence>
<dbReference type="Gene3D" id="3.40.50.300">
    <property type="entry name" value="P-loop containing nucleotide triphosphate hydrolases"/>
    <property type="match status" value="1"/>
</dbReference>
<dbReference type="Gene3D" id="2.60.40.790">
    <property type="match status" value="1"/>
</dbReference>
<feature type="domain" description="ArsA HSP20-like" evidence="3">
    <location>
        <begin position="339"/>
        <end position="399"/>
    </location>
</feature>
<gene>
    <name evidence="4" type="ORF">FCG67_11825</name>
</gene>